<dbReference type="Pfam" id="PF13962">
    <property type="entry name" value="PGG"/>
    <property type="match status" value="1"/>
</dbReference>
<sequence length="874" mass="99252">MNTPITVSTNTSSTVGDDHRLHETIMLSTKLIVESQEAMLRKIEACNEASTASIATLLCKVVESQDQNQQQQAHNKHKMMEMFKIFANNNSMNINVGISNEVSAGNSPIDNPNVQNWPSIPTVGGDIEGGVENGSSEGDVFEEEKVQIESSEGDDIEEEVEIESPEHSEVDSSEINGEREEVMLQKKRQKEVNQVNQEEEDKYNYYDGYEPLIEAVYARDWRKAIEYLHEHQTVLKEIFRTRDLGKELFIIFWEIGAWGQYTLLGELLKLVPPQTLEFVNPNGGTILHLVAKDGDLTFAKALVEKNLRLTQIRSNDHWQCVPLFTAALSTSGGQKEMVRYLCSVTRDEDPSPFSGEQGVALLANLISADMYGLALSVCQRFPSLVEELMDDEANGNTVLLQNIVERPFAFLSGAKLKWWERYIYELIEVDMNCPCDGGVDRGKEKESTTKEDEENPPDASSSEVSSPSEQCSSTDNKRSITKYISLYLMRYIGRGDVVRRLYDQKLMHEQVVVLTQYLLEQLDRKTEDKQIIKDIFLKSNMLEMAMKFETTEFVLKCLQVFRFLCLDDDKGEVGHTLIKLVASERNEMIYNFMLLIKSHYLADKISKLDENNNSILHYSAELAHNRRLNAISGAAFQMQREIQWFKGVESTMLQKDRYIRNKNGDTAQFLFTEKHKDLMEKGEKWMKDLSTSCMVVAALIATVSFAAAFTVPGGNIQENTSSDMGLPVFLKKNSFMVFATADALALFSSISSVLMFLAVFTSRYSEEDFLKALPQKLMLGLATLFISMASILVSFEAAFSIILGKRFLWALITVSLFGCAPVLLFGFLQFPLLVEMVSSTYWPINLGKLDYRIYLPYFREDERKYFLKIINNEV</sequence>
<feature type="transmembrane region" description="Helical" evidence="2">
    <location>
        <begin position="777"/>
        <end position="795"/>
    </location>
</feature>
<feature type="region of interest" description="Disordered" evidence="1">
    <location>
        <begin position="440"/>
        <end position="476"/>
    </location>
</feature>
<evidence type="ECO:0000313" key="4">
    <source>
        <dbReference type="EMBL" id="KAI3954665.1"/>
    </source>
</evidence>
<feature type="compositionally biased region" description="Basic and acidic residues" evidence="1">
    <location>
        <begin position="164"/>
        <end position="174"/>
    </location>
</feature>
<feature type="domain" description="PGG" evidence="3">
    <location>
        <begin position="683"/>
        <end position="800"/>
    </location>
</feature>
<evidence type="ECO:0000256" key="2">
    <source>
        <dbReference type="SAM" id="Phobius"/>
    </source>
</evidence>
<keyword evidence="2" id="KW-0472">Membrane</keyword>
<gene>
    <name evidence="4" type="ORF">MKW98_019796</name>
</gene>
<dbReference type="PANTHER" id="PTHR24177:SF365">
    <property type="entry name" value="ANKYRIN REPEAT-CONTAINING PROTEIN NPR4-LIKE ISOFORM X1"/>
    <property type="match status" value="1"/>
</dbReference>
<keyword evidence="5" id="KW-1185">Reference proteome</keyword>
<dbReference type="PANTHER" id="PTHR24177">
    <property type="entry name" value="CASKIN"/>
    <property type="match status" value="1"/>
</dbReference>
<evidence type="ECO:0000313" key="5">
    <source>
        <dbReference type="Proteomes" id="UP001202328"/>
    </source>
</evidence>
<dbReference type="Pfam" id="PF12796">
    <property type="entry name" value="Ank_2"/>
    <property type="match status" value="1"/>
</dbReference>
<feature type="transmembrane region" description="Helical" evidence="2">
    <location>
        <begin position="735"/>
        <end position="757"/>
    </location>
</feature>
<dbReference type="SUPFAM" id="SSF48403">
    <property type="entry name" value="Ankyrin repeat"/>
    <property type="match status" value="1"/>
</dbReference>
<evidence type="ECO:0000259" key="3">
    <source>
        <dbReference type="Pfam" id="PF13962"/>
    </source>
</evidence>
<dbReference type="GO" id="GO:0016020">
    <property type="term" value="C:membrane"/>
    <property type="evidence" value="ECO:0007669"/>
    <property type="project" value="TreeGrafter"/>
</dbReference>
<accession>A0AAD4TCR9</accession>
<proteinExistence type="predicted"/>
<reference evidence="4" key="1">
    <citation type="submission" date="2022-04" db="EMBL/GenBank/DDBJ databases">
        <title>A functionally conserved STORR gene fusion in Papaver species that diverged 16.8 million years ago.</title>
        <authorList>
            <person name="Catania T."/>
        </authorList>
    </citation>
    <scope>NUCLEOTIDE SEQUENCE</scope>
    <source>
        <strain evidence="4">S-188037</strain>
    </source>
</reference>
<dbReference type="InterPro" id="IPR036770">
    <property type="entry name" value="Ankyrin_rpt-contain_sf"/>
</dbReference>
<keyword evidence="2" id="KW-1133">Transmembrane helix</keyword>
<feature type="compositionally biased region" description="Basic and acidic residues" evidence="1">
    <location>
        <begin position="440"/>
        <end position="450"/>
    </location>
</feature>
<feature type="transmembrane region" description="Helical" evidence="2">
    <location>
        <begin position="807"/>
        <end position="828"/>
    </location>
</feature>
<evidence type="ECO:0000256" key="1">
    <source>
        <dbReference type="SAM" id="MobiDB-lite"/>
    </source>
</evidence>
<organism evidence="4 5">
    <name type="scientific">Papaver atlanticum</name>
    <dbReference type="NCBI Taxonomy" id="357466"/>
    <lineage>
        <taxon>Eukaryota</taxon>
        <taxon>Viridiplantae</taxon>
        <taxon>Streptophyta</taxon>
        <taxon>Embryophyta</taxon>
        <taxon>Tracheophyta</taxon>
        <taxon>Spermatophyta</taxon>
        <taxon>Magnoliopsida</taxon>
        <taxon>Ranunculales</taxon>
        <taxon>Papaveraceae</taxon>
        <taxon>Papaveroideae</taxon>
        <taxon>Papaver</taxon>
    </lineage>
</organism>
<feature type="compositionally biased region" description="Low complexity" evidence="1">
    <location>
        <begin position="460"/>
        <end position="473"/>
    </location>
</feature>
<name>A0AAD4TCR9_9MAGN</name>
<dbReference type="Proteomes" id="UP001202328">
    <property type="component" value="Unassembled WGS sequence"/>
</dbReference>
<dbReference type="Gene3D" id="1.25.40.20">
    <property type="entry name" value="Ankyrin repeat-containing domain"/>
    <property type="match status" value="1"/>
</dbReference>
<protein>
    <recommendedName>
        <fullName evidence="3">PGG domain-containing protein</fullName>
    </recommendedName>
</protein>
<keyword evidence="2" id="KW-0812">Transmembrane</keyword>
<dbReference type="AlphaFoldDB" id="A0AAD4TCR9"/>
<feature type="region of interest" description="Disordered" evidence="1">
    <location>
        <begin position="148"/>
        <end position="174"/>
    </location>
</feature>
<feature type="transmembrane region" description="Helical" evidence="2">
    <location>
        <begin position="694"/>
        <end position="714"/>
    </location>
</feature>
<comment type="caution">
    <text evidence="4">The sequence shown here is derived from an EMBL/GenBank/DDBJ whole genome shotgun (WGS) entry which is preliminary data.</text>
</comment>
<dbReference type="InterPro" id="IPR026961">
    <property type="entry name" value="PGG_dom"/>
</dbReference>
<dbReference type="InterPro" id="IPR002110">
    <property type="entry name" value="Ankyrin_rpt"/>
</dbReference>
<dbReference type="EMBL" id="JAJJMB010001902">
    <property type="protein sequence ID" value="KAI3954665.1"/>
    <property type="molecule type" value="Genomic_DNA"/>
</dbReference>
<feature type="compositionally biased region" description="Acidic residues" evidence="1">
    <location>
        <begin position="151"/>
        <end position="163"/>
    </location>
</feature>